<gene>
    <name evidence="2" type="ORF">DRV85_02860</name>
</gene>
<organism evidence="2 3">
    <name type="scientific">Rhodosalinus halophilus</name>
    <dbReference type="NCBI Taxonomy" id="2259333"/>
    <lineage>
        <taxon>Bacteria</taxon>
        <taxon>Pseudomonadati</taxon>
        <taxon>Pseudomonadota</taxon>
        <taxon>Alphaproteobacteria</taxon>
        <taxon>Rhodobacterales</taxon>
        <taxon>Paracoccaceae</taxon>
        <taxon>Rhodosalinus</taxon>
    </lineage>
</organism>
<comment type="caution">
    <text evidence="2">The sequence shown here is derived from an EMBL/GenBank/DDBJ whole genome shotgun (WGS) entry which is preliminary data.</text>
</comment>
<dbReference type="Proteomes" id="UP000253370">
    <property type="component" value="Unassembled WGS sequence"/>
</dbReference>
<feature type="transmembrane region" description="Helical" evidence="1">
    <location>
        <begin position="401"/>
        <end position="418"/>
    </location>
</feature>
<feature type="transmembrane region" description="Helical" evidence="1">
    <location>
        <begin position="370"/>
        <end position="389"/>
    </location>
</feature>
<keyword evidence="3" id="KW-1185">Reference proteome</keyword>
<keyword evidence="1" id="KW-0472">Membrane</keyword>
<dbReference type="AlphaFoldDB" id="A0A365UCI2"/>
<dbReference type="OrthoDB" id="9767470at2"/>
<sequence length="426" mass="47745">MPPIADHPLRYQLANELHARPFPSLAAPGRAVYLAIKRPDEAESRDRQADLDHLIALLDRHGTDHPKPGATHWFGQIGKHRLKWESHTEFVTYTVFIDGTGAKPFDPDDFDVFPEDWLEAAPGQRITSALIRIEPRPSAEEIAERIGEWFVSESVAVSRVQDDCAVVAGDFRIDPAGHMRFAVFPSEGTGRRRIGRIVQRLAEIETYKTMSMLGFQRVKALSPRMGEIDQELSRLMSGMTDRAAPAEETLQALLAVSAELESLSAQASFRFGATAAYEAIVHQRIEVMREERFEGRQTFNEFMMRRFDPAMRTVKSTQGRLQAMADRAMRAGDLLRTRVDVARSAQNQALLESMDRRADLQLRLQKTVEGFSVVAISYYAVSLLGYLLYPVAEPLGVSKGVLTAAITLPVVAIVFLAVRRIRTKLD</sequence>
<reference evidence="2 3" key="1">
    <citation type="submission" date="2018-07" db="EMBL/GenBank/DDBJ databases">
        <title>Rhodosalinus sp. strain E84T genomic sequence and assembly.</title>
        <authorList>
            <person name="Liu Z.-W."/>
            <person name="Lu D.-C."/>
        </authorList>
    </citation>
    <scope>NUCLEOTIDE SEQUENCE [LARGE SCALE GENOMIC DNA]</scope>
    <source>
        <strain evidence="2 3">E84</strain>
    </source>
</reference>
<dbReference type="RefSeq" id="WP_113287930.1">
    <property type="nucleotide sequence ID" value="NZ_QNTQ01000002.1"/>
</dbReference>
<protein>
    <submittedName>
        <fullName evidence="2">DUF3422 domain-containing protein</fullName>
    </submittedName>
</protein>
<evidence type="ECO:0000313" key="2">
    <source>
        <dbReference type="EMBL" id="RBI87082.1"/>
    </source>
</evidence>
<dbReference type="InterPro" id="IPR021830">
    <property type="entry name" value="DUF3422"/>
</dbReference>
<keyword evidence="1" id="KW-0812">Transmembrane</keyword>
<dbReference type="EMBL" id="QNTQ01000002">
    <property type="protein sequence ID" value="RBI87082.1"/>
    <property type="molecule type" value="Genomic_DNA"/>
</dbReference>
<name>A0A365UCI2_9RHOB</name>
<evidence type="ECO:0000313" key="3">
    <source>
        <dbReference type="Proteomes" id="UP000253370"/>
    </source>
</evidence>
<proteinExistence type="predicted"/>
<accession>A0A365UCI2</accession>
<keyword evidence="1" id="KW-1133">Transmembrane helix</keyword>
<dbReference type="Pfam" id="PF11902">
    <property type="entry name" value="DUF3422"/>
    <property type="match status" value="1"/>
</dbReference>
<evidence type="ECO:0000256" key="1">
    <source>
        <dbReference type="SAM" id="Phobius"/>
    </source>
</evidence>